<accession>A0A656KMT5</accession>
<gene>
    <name evidence="1" type="ORF">BGT96224_Ac31444</name>
</gene>
<evidence type="ECO:0000313" key="1">
    <source>
        <dbReference type="EMBL" id="EPQ66694.1"/>
    </source>
</evidence>
<organism evidence="1 2">
    <name type="scientific">Blumeria graminis f. sp. tritici 96224</name>
    <dbReference type="NCBI Taxonomy" id="1268274"/>
    <lineage>
        <taxon>Eukaryota</taxon>
        <taxon>Fungi</taxon>
        <taxon>Dikarya</taxon>
        <taxon>Ascomycota</taxon>
        <taxon>Pezizomycotina</taxon>
        <taxon>Leotiomycetes</taxon>
        <taxon>Erysiphales</taxon>
        <taxon>Erysiphaceae</taxon>
        <taxon>Blumeria</taxon>
    </lineage>
</organism>
<proteinExistence type="predicted"/>
<reference evidence="2" key="1">
    <citation type="journal article" date="2013" name="Nat. Genet.">
        <title>The wheat powdery mildew genome shows the unique evolution of an obligate biotroph.</title>
        <authorList>
            <person name="Wicker T."/>
            <person name="Oberhaensli S."/>
            <person name="Parlange F."/>
            <person name="Buchmann J.P."/>
            <person name="Shatalina M."/>
            <person name="Roffler S."/>
            <person name="Ben-David R."/>
            <person name="Dolezel J."/>
            <person name="Simkova H."/>
            <person name="Schulze-Lefert P."/>
            <person name="Spanu P.D."/>
            <person name="Bruggmann R."/>
            <person name="Amselem J."/>
            <person name="Quesneville H."/>
            <person name="Ver Loren van Themaat E."/>
            <person name="Paape T."/>
            <person name="Shimizu K.K."/>
            <person name="Keller B."/>
        </authorList>
    </citation>
    <scope>NUCLEOTIDE SEQUENCE [LARGE SCALE GENOMIC DNA]</scope>
    <source>
        <strain evidence="2">96224</strain>
    </source>
</reference>
<dbReference type="Proteomes" id="UP000053110">
    <property type="component" value="Unassembled WGS sequence"/>
</dbReference>
<protein>
    <submittedName>
        <fullName evidence="1">Uncharacterized protein</fullName>
    </submittedName>
</protein>
<name>A0A656KMT5_BLUGR</name>
<dbReference type="EMBL" id="KE374990">
    <property type="protein sequence ID" value="EPQ66694.1"/>
    <property type="molecule type" value="Genomic_DNA"/>
</dbReference>
<sequence length="77" mass="8595">MLMRLYEKALAIDEIDCEAVETAVDEGIVEYSAIDMVDAEVDKSIVKGLADSRLTPQNLAEESEIILIMPMVNKHKE</sequence>
<dbReference type="AlphaFoldDB" id="A0A656KMT5"/>
<evidence type="ECO:0000313" key="2">
    <source>
        <dbReference type="Proteomes" id="UP000053110"/>
    </source>
</evidence>